<evidence type="ECO:0000313" key="6">
    <source>
        <dbReference type="EMBL" id="GAH70720.1"/>
    </source>
</evidence>
<dbReference type="InterPro" id="IPR036625">
    <property type="entry name" value="E3-bd_dom_sf"/>
</dbReference>
<gene>
    <name evidence="6" type="ORF">S03H2_45400</name>
</gene>
<name>X1IN89_9ZZZZ</name>
<dbReference type="PROSITE" id="PS00189">
    <property type="entry name" value="LIPOYL"/>
    <property type="match status" value="1"/>
</dbReference>
<dbReference type="InterPro" id="IPR011053">
    <property type="entry name" value="Single_hybrid_motif"/>
</dbReference>
<dbReference type="InterPro" id="IPR045257">
    <property type="entry name" value="E2/Pdx1"/>
</dbReference>
<dbReference type="InterPro" id="IPR000089">
    <property type="entry name" value="Biotin_lipoyl"/>
</dbReference>
<proteinExistence type="inferred from homology"/>
<dbReference type="GO" id="GO:0045254">
    <property type="term" value="C:pyruvate dehydrogenase complex"/>
    <property type="evidence" value="ECO:0007669"/>
    <property type="project" value="InterPro"/>
</dbReference>
<sequence length="226" mass="24213">MFSETSQPGLRIPIETGPGNGVELDTFRRTEMIQKILLPKLGQTMEEATVERWLKDEGEEVRRGEVILEITTDKATLEVESYADGVLRKILAPDGTVVAVNEPIGVLADADEEIPAELLSYVPRGPEERPARASRPLPAAAAAETPLPRPLPLAERAEEAPVPYLVPATTAERPVASPRARRAAQENLVPLGRLKGSGPGGRIVEKDVLELAGELDGLDAAPAARA</sequence>
<evidence type="ECO:0000259" key="4">
    <source>
        <dbReference type="PROSITE" id="PS50968"/>
    </source>
</evidence>
<evidence type="ECO:0008006" key="7">
    <source>
        <dbReference type="Google" id="ProtNLM"/>
    </source>
</evidence>
<dbReference type="InterPro" id="IPR004167">
    <property type="entry name" value="PSBD"/>
</dbReference>
<dbReference type="CDD" id="cd06849">
    <property type="entry name" value="lipoyl_domain"/>
    <property type="match status" value="1"/>
</dbReference>
<evidence type="ECO:0000259" key="5">
    <source>
        <dbReference type="PROSITE" id="PS51826"/>
    </source>
</evidence>
<dbReference type="GO" id="GO:0006086">
    <property type="term" value="P:pyruvate decarboxylation to acetyl-CoA"/>
    <property type="evidence" value="ECO:0007669"/>
    <property type="project" value="InterPro"/>
</dbReference>
<reference evidence="6" key="1">
    <citation type="journal article" date="2014" name="Front. Microbiol.">
        <title>High frequency of phylogenetically diverse reductive dehalogenase-homologous genes in deep subseafloor sedimentary metagenomes.</title>
        <authorList>
            <person name="Kawai M."/>
            <person name="Futagami T."/>
            <person name="Toyoda A."/>
            <person name="Takaki Y."/>
            <person name="Nishi S."/>
            <person name="Hori S."/>
            <person name="Arai W."/>
            <person name="Tsubouchi T."/>
            <person name="Morono Y."/>
            <person name="Uchiyama I."/>
            <person name="Ito T."/>
            <person name="Fujiyama A."/>
            <person name="Inagaki F."/>
            <person name="Takami H."/>
        </authorList>
    </citation>
    <scope>NUCLEOTIDE SEQUENCE</scope>
    <source>
        <strain evidence="6">Expedition CK06-06</strain>
    </source>
</reference>
<dbReference type="GO" id="GO:0016746">
    <property type="term" value="F:acyltransferase activity"/>
    <property type="evidence" value="ECO:0007669"/>
    <property type="project" value="InterPro"/>
</dbReference>
<keyword evidence="2" id="KW-0450">Lipoyl</keyword>
<dbReference type="Gene3D" id="4.10.320.10">
    <property type="entry name" value="E3-binding domain"/>
    <property type="match status" value="1"/>
</dbReference>
<comment type="caution">
    <text evidence="6">The sequence shown here is derived from an EMBL/GenBank/DDBJ whole genome shotgun (WGS) entry which is preliminary data.</text>
</comment>
<accession>X1IN89</accession>
<evidence type="ECO:0000256" key="3">
    <source>
        <dbReference type="SAM" id="MobiDB-lite"/>
    </source>
</evidence>
<evidence type="ECO:0000256" key="2">
    <source>
        <dbReference type="ARBA" id="ARBA00022823"/>
    </source>
</evidence>
<dbReference type="Pfam" id="PF02817">
    <property type="entry name" value="E3_binding"/>
    <property type="match status" value="1"/>
</dbReference>
<comment type="similarity">
    <text evidence="1">Belongs to the 2-oxoacid dehydrogenase family.</text>
</comment>
<dbReference type="InterPro" id="IPR003016">
    <property type="entry name" value="2-oxoA_DH_lipoyl-BS"/>
</dbReference>
<organism evidence="6">
    <name type="scientific">marine sediment metagenome</name>
    <dbReference type="NCBI Taxonomy" id="412755"/>
    <lineage>
        <taxon>unclassified sequences</taxon>
        <taxon>metagenomes</taxon>
        <taxon>ecological metagenomes</taxon>
    </lineage>
</organism>
<feature type="domain" description="Peripheral subunit-binding (PSBD)" evidence="5">
    <location>
        <begin position="175"/>
        <end position="212"/>
    </location>
</feature>
<dbReference type="AlphaFoldDB" id="X1IN89"/>
<evidence type="ECO:0000256" key="1">
    <source>
        <dbReference type="ARBA" id="ARBA00007317"/>
    </source>
</evidence>
<feature type="region of interest" description="Disordered" evidence="3">
    <location>
        <begin position="125"/>
        <end position="147"/>
    </location>
</feature>
<feature type="non-terminal residue" evidence="6">
    <location>
        <position position="226"/>
    </location>
</feature>
<dbReference type="PANTHER" id="PTHR23151">
    <property type="entry name" value="DIHYDROLIPOAMIDE ACETYL/SUCCINYL-TRANSFERASE-RELATED"/>
    <property type="match status" value="1"/>
</dbReference>
<dbReference type="Pfam" id="PF00364">
    <property type="entry name" value="Biotin_lipoyl"/>
    <property type="match status" value="1"/>
</dbReference>
<protein>
    <recommendedName>
        <fullName evidence="7">Lipoyl-binding domain-containing protein</fullName>
    </recommendedName>
</protein>
<dbReference type="SUPFAM" id="SSF47005">
    <property type="entry name" value="Peripheral subunit-binding domain of 2-oxo acid dehydrogenase complex"/>
    <property type="match status" value="1"/>
</dbReference>
<dbReference type="PROSITE" id="PS50968">
    <property type="entry name" value="BIOTINYL_LIPOYL"/>
    <property type="match status" value="1"/>
</dbReference>
<dbReference type="Gene3D" id="2.40.50.100">
    <property type="match status" value="1"/>
</dbReference>
<dbReference type="SUPFAM" id="SSF51230">
    <property type="entry name" value="Single hybrid motif"/>
    <property type="match status" value="1"/>
</dbReference>
<feature type="domain" description="Lipoyl-binding" evidence="4">
    <location>
        <begin position="33"/>
        <end position="108"/>
    </location>
</feature>
<dbReference type="EMBL" id="BARU01028446">
    <property type="protein sequence ID" value="GAH70720.1"/>
    <property type="molecule type" value="Genomic_DNA"/>
</dbReference>
<dbReference type="PANTHER" id="PTHR23151:SF90">
    <property type="entry name" value="DIHYDROLIPOYLLYSINE-RESIDUE ACETYLTRANSFERASE COMPONENT OF PYRUVATE DEHYDROGENASE COMPLEX, MITOCHONDRIAL-RELATED"/>
    <property type="match status" value="1"/>
</dbReference>
<dbReference type="PROSITE" id="PS51826">
    <property type="entry name" value="PSBD"/>
    <property type="match status" value="1"/>
</dbReference>
<feature type="compositionally biased region" description="Low complexity" evidence="3">
    <location>
        <begin position="133"/>
        <end position="146"/>
    </location>
</feature>